<feature type="transmembrane region" description="Helical" evidence="7">
    <location>
        <begin position="67"/>
        <end position="87"/>
    </location>
</feature>
<dbReference type="GO" id="GO:0016020">
    <property type="term" value="C:membrane"/>
    <property type="evidence" value="ECO:0007669"/>
    <property type="project" value="UniProtKB-SubCell"/>
</dbReference>
<keyword evidence="6 7" id="KW-0472">Membrane</keyword>
<reference evidence="10 11" key="1">
    <citation type="submission" date="2018-01" db="EMBL/GenBank/DDBJ databases">
        <title>The whole genome sequencing and assembly of Paenibacillus chitinolyticus KCCM 41400 strain.</title>
        <authorList>
            <person name="Kim J.-Y."/>
            <person name="Park M.-K."/>
            <person name="Lee Y.-J."/>
            <person name="Yi H."/>
            <person name="Bahn Y.-S."/>
            <person name="Kim J.F."/>
            <person name="Lee D.-W."/>
        </authorList>
    </citation>
    <scope>NUCLEOTIDE SEQUENCE [LARGE SCALE GENOMIC DNA]</scope>
    <source>
        <strain evidence="10 11">KCCM 41400</strain>
    </source>
</reference>
<name>A0A410WT36_9BACL</name>
<dbReference type="InterPro" id="IPR038770">
    <property type="entry name" value="Na+/solute_symporter_sf"/>
</dbReference>
<dbReference type="EMBL" id="JAMDMJ010000008">
    <property type="protein sequence ID" value="MCY9595809.1"/>
    <property type="molecule type" value="Genomic_DNA"/>
</dbReference>
<feature type="transmembrane region" description="Helical" evidence="7">
    <location>
        <begin position="134"/>
        <end position="154"/>
    </location>
</feature>
<feature type="transmembrane region" description="Helical" evidence="7">
    <location>
        <begin position="255"/>
        <end position="272"/>
    </location>
</feature>
<feature type="transmembrane region" description="Helical" evidence="7">
    <location>
        <begin position="166"/>
        <end position="190"/>
    </location>
</feature>
<organism evidence="10 11">
    <name type="scientific">Paenibacillus chitinolyticus</name>
    <dbReference type="NCBI Taxonomy" id="79263"/>
    <lineage>
        <taxon>Bacteria</taxon>
        <taxon>Bacillati</taxon>
        <taxon>Bacillota</taxon>
        <taxon>Bacilli</taxon>
        <taxon>Bacillales</taxon>
        <taxon>Paenibacillaceae</taxon>
        <taxon>Paenibacillus</taxon>
    </lineage>
</organism>
<dbReference type="InterPro" id="IPR006153">
    <property type="entry name" value="Cation/H_exchanger_TM"/>
</dbReference>
<dbReference type="Proteomes" id="UP001527202">
    <property type="component" value="Unassembled WGS sequence"/>
</dbReference>
<keyword evidence="5" id="KW-0406">Ion transport</keyword>
<sequence length="424" mass="46500">MHLLLNVMIALILILTSARIMGRVALLLRFPSVIGEMVAGILLGPTCFMYFFPEISKTVFNADVGNVIYILSNFGLCLYMLLVGMEMKGIDRKSFRQAGMLASSGIIPPFLLGGGISLFLYASLAQQQITQLEFFLYMGVALSITSIPMLARILEEQGLLQSRFASLTLLAGSIDDVVSWCILAVVIVMVQAKNMFSGMSTLLYTVLFVLIVLFVVKPLMERFGAKVQKAGFLSHGGLALVLLMTMGASFVTEYIGIYAVFGCFILGLAMPRSEVFLSEMNIKIRDITVVFFLPLYFAYSGMKTNLLDLFSADMLVPFLILLFCSIVGKYGGCTLYMRKIGFSWREASAVGGLMNARGLMELVVINIGMTYGIITPKLYAMLVLMALVTTALAMPIYSFSMGTKPRSAAPVFPPKVQYRTEDGA</sequence>
<evidence type="ECO:0000313" key="11">
    <source>
        <dbReference type="Proteomes" id="UP000288943"/>
    </source>
</evidence>
<gene>
    <name evidence="9" type="ORF">M5X16_08495</name>
    <name evidence="10" type="ORF">PC41400_07735</name>
</gene>
<reference evidence="9 12" key="2">
    <citation type="submission" date="2022-05" db="EMBL/GenBank/DDBJ databases">
        <title>Genome Sequencing of Bee-Associated Microbes.</title>
        <authorList>
            <person name="Dunlap C."/>
        </authorList>
    </citation>
    <scope>NUCLEOTIDE SEQUENCE [LARGE SCALE GENOMIC DNA]</scope>
    <source>
        <strain evidence="9 12">NRRL B-23120</strain>
    </source>
</reference>
<evidence type="ECO:0000313" key="10">
    <source>
        <dbReference type="EMBL" id="QAV17559.1"/>
    </source>
</evidence>
<evidence type="ECO:0000313" key="12">
    <source>
        <dbReference type="Proteomes" id="UP001527202"/>
    </source>
</evidence>
<dbReference type="KEGG" id="pchi:PC41400_07735"/>
<feature type="transmembrane region" description="Helical" evidence="7">
    <location>
        <begin position="284"/>
        <end position="302"/>
    </location>
</feature>
<evidence type="ECO:0000313" key="9">
    <source>
        <dbReference type="EMBL" id="MCY9595809.1"/>
    </source>
</evidence>
<evidence type="ECO:0000256" key="1">
    <source>
        <dbReference type="ARBA" id="ARBA00004141"/>
    </source>
</evidence>
<dbReference type="GO" id="GO:0015297">
    <property type="term" value="F:antiporter activity"/>
    <property type="evidence" value="ECO:0007669"/>
    <property type="project" value="InterPro"/>
</dbReference>
<feature type="transmembrane region" description="Helical" evidence="7">
    <location>
        <begin position="33"/>
        <end position="52"/>
    </location>
</feature>
<dbReference type="PANTHER" id="PTHR32468:SF0">
    <property type="entry name" value="K(+)_H(+) ANTIPORTER 1"/>
    <property type="match status" value="1"/>
</dbReference>
<dbReference type="GO" id="GO:1902600">
    <property type="term" value="P:proton transmembrane transport"/>
    <property type="evidence" value="ECO:0007669"/>
    <property type="project" value="InterPro"/>
</dbReference>
<keyword evidence="3 7" id="KW-0812">Transmembrane</keyword>
<feature type="transmembrane region" description="Helical" evidence="7">
    <location>
        <begin position="380"/>
        <end position="399"/>
    </location>
</feature>
<evidence type="ECO:0000256" key="5">
    <source>
        <dbReference type="ARBA" id="ARBA00023065"/>
    </source>
</evidence>
<evidence type="ECO:0000256" key="6">
    <source>
        <dbReference type="ARBA" id="ARBA00023136"/>
    </source>
</evidence>
<dbReference type="PANTHER" id="PTHR32468">
    <property type="entry name" value="CATION/H + ANTIPORTER"/>
    <property type="match status" value="1"/>
</dbReference>
<feature type="domain" description="Cation/H+ exchanger transmembrane" evidence="8">
    <location>
        <begin position="17"/>
        <end position="392"/>
    </location>
</feature>
<feature type="transmembrane region" description="Helical" evidence="7">
    <location>
        <begin position="202"/>
        <end position="220"/>
    </location>
</feature>
<proteinExistence type="predicted"/>
<comment type="subcellular location">
    <subcellularLocation>
        <location evidence="1">Membrane</location>
        <topology evidence="1">Multi-pass membrane protein</topology>
    </subcellularLocation>
</comment>
<dbReference type="Proteomes" id="UP000288943">
    <property type="component" value="Chromosome"/>
</dbReference>
<feature type="transmembrane region" description="Helical" evidence="7">
    <location>
        <begin position="314"/>
        <end position="337"/>
    </location>
</feature>
<feature type="transmembrane region" description="Helical" evidence="7">
    <location>
        <begin position="6"/>
        <end position="26"/>
    </location>
</feature>
<dbReference type="RefSeq" id="WP_042229199.1">
    <property type="nucleotide sequence ID" value="NZ_CP026520.1"/>
</dbReference>
<dbReference type="AlphaFoldDB" id="A0A410WT36"/>
<keyword evidence="12" id="KW-1185">Reference proteome</keyword>
<dbReference type="OrthoDB" id="9793589at2"/>
<keyword evidence="4 7" id="KW-1133">Transmembrane helix</keyword>
<evidence type="ECO:0000256" key="2">
    <source>
        <dbReference type="ARBA" id="ARBA00022448"/>
    </source>
</evidence>
<evidence type="ECO:0000256" key="7">
    <source>
        <dbReference type="SAM" id="Phobius"/>
    </source>
</evidence>
<evidence type="ECO:0000256" key="3">
    <source>
        <dbReference type="ARBA" id="ARBA00022692"/>
    </source>
</evidence>
<feature type="transmembrane region" description="Helical" evidence="7">
    <location>
        <begin position="99"/>
        <end position="122"/>
    </location>
</feature>
<dbReference type="Pfam" id="PF00999">
    <property type="entry name" value="Na_H_Exchanger"/>
    <property type="match status" value="1"/>
</dbReference>
<dbReference type="GeneID" id="95374702"/>
<dbReference type="Gene3D" id="1.20.1530.20">
    <property type="match status" value="1"/>
</dbReference>
<evidence type="ECO:0000256" key="4">
    <source>
        <dbReference type="ARBA" id="ARBA00022989"/>
    </source>
</evidence>
<protein>
    <submittedName>
        <fullName evidence="9">Cation:proton antiporter</fullName>
    </submittedName>
    <submittedName>
        <fullName evidence="10">Transporter</fullName>
    </submittedName>
</protein>
<accession>A0A410WT36</accession>
<evidence type="ECO:0000259" key="8">
    <source>
        <dbReference type="Pfam" id="PF00999"/>
    </source>
</evidence>
<keyword evidence="2" id="KW-0813">Transport</keyword>
<dbReference type="InterPro" id="IPR050794">
    <property type="entry name" value="CPA2_transporter"/>
</dbReference>
<feature type="transmembrane region" description="Helical" evidence="7">
    <location>
        <begin position="358"/>
        <end position="374"/>
    </location>
</feature>
<feature type="transmembrane region" description="Helical" evidence="7">
    <location>
        <begin position="232"/>
        <end position="249"/>
    </location>
</feature>
<dbReference type="EMBL" id="CP026520">
    <property type="protein sequence ID" value="QAV17559.1"/>
    <property type="molecule type" value="Genomic_DNA"/>
</dbReference>